<feature type="region of interest" description="Disordered" evidence="1">
    <location>
        <begin position="1"/>
        <end position="39"/>
    </location>
</feature>
<evidence type="ECO:0000256" key="2">
    <source>
        <dbReference type="SAM" id="Phobius"/>
    </source>
</evidence>
<dbReference type="AlphaFoldDB" id="A0A2H3JEU2"/>
<feature type="transmembrane region" description="Helical" evidence="2">
    <location>
        <begin position="465"/>
        <end position="487"/>
    </location>
</feature>
<keyword evidence="2" id="KW-0472">Membrane</keyword>
<organism evidence="3 4">
    <name type="scientific">Wolfiporia cocos (strain MD-104)</name>
    <name type="common">Brown rot fungus</name>
    <dbReference type="NCBI Taxonomy" id="742152"/>
    <lineage>
        <taxon>Eukaryota</taxon>
        <taxon>Fungi</taxon>
        <taxon>Dikarya</taxon>
        <taxon>Basidiomycota</taxon>
        <taxon>Agaricomycotina</taxon>
        <taxon>Agaricomycetes</taxon>
        <taxon>Polyporales</taxon>
        <taxon>Phaeolaceae</taxon>
        <taxon>Wolfiporia</taxon>
    </lineage>
</organism>
<name>A0A2H3JEU2_WOLCO</name>
<keyword evidence="4" id="KW-1185">Reference proteome</keyword>
<evidence type="ECO:0000256" key="1">
    <source>
        <dbReference type="SAM" id="MobiDB-lite"/>
    </source>
</evidence>
<protein>
    <submittedName>
        <fullName evidence="3">Uncharacterized protein</fullName>
    </submittedName>
</protein>
<feature type="transmembrane region" description="Helical" evidence="2">
    <location>
        <begin position="555"/>
        <end position="577"/>
    </location>
</feature>
<dbReference type="OrthoDB" id="2657661at2759"/>
<dbReference type="Proteomes" id="UP000218811">
    <property type="component" value="Unassembled WGS sequence"/>
</dbReference>
<proteinExistence type="predicted"/>
<keyword evidence="2" id="KW-0812">Transmembrane</keyword>
<reference evidence="3 4" key="1">
    <citation type="journal article" date="2012" name="Science">
        <title>The Paleozoic origin of enzymatic lignin decomposition reconstructed from 31 fungal genomes.</title>
        <authorList>
            <person name="Floudas D."/>
            <person name="Binder M."/>
            <person name="Riley R."/>
            <person name="Barry K."/>
            <person name="Blanchette R.A."/>
            <person name="Henrissat B."/>
            <person name="Martinez A.T."/>
            <person name="Otillar R."/>
            <person name="Spatafora J.W."/>
            <person name="Yadav J.S."/>
            <person name="Aerts A."/>
            <person name="Benoit I."/>
            <person name="Boyd A."/>
            <person name="Carlson A."/>
            <person name="Copeland A."/>
            <person name="Coutinho P.M."/>
            <person name="de Vries R.P."/>
            <person name="Ferreira P."/>
            <person name="Findley K."/>
            <person name="Foster B."/>
            <person name="Gaskell J."/>
            <person name="Glotzer D."/>
            <person name="Gorecki P."/>
            <person name="Heitman J."/>
            <person name="Hesse C."/>
            <person name="Hori C."/>
            <person name="Igarashi K."/>
            <person name="Jurgens J.A."/>
            <person name="Kallen N."/>
            <person name="Kersten P."/>
            <person name="Kohler A."/>
            <person name="Kuees U."/>
            <person name="Kumar T.K.A."/>
            <person name="Kuo A."/>
            <person name="LaButti K."/>
            <person name="Larrondo L.F."/>
            <person name="Lindquist E."/>
            <person name="Ling A."/>
            <person name="Lombard V."/>
            <person name="Lucas S."/>
            <person name="Lundell T."/>
            <person name="Martin R."/>
            <person name="McLaughlin D.J."/>
            <person name="Morgenstern I."/>
            <person name="Morin E."/>
            <person name="Murat C."/>
            <person name="Nagy L.G."/>
            <person name="Nolan M."/>
            <person name="Ohm R.A."/>
            <person name="Patyshakuliyeva A."/>
            <person name="Rokas A."/>
            <person name="Ruiz-Duenas F.J."/>
            <person name="Sabat G."/>
            <person name="Salamov A."/>
            <person name="Samejima M."/>
            <person name="Schmutz J."/>
            <person name="Slot J.C."/>
            <person name="St John F."/>
            <person name="Stenlid J."/>
            <person name="Sun H."/>
            <person name="Sun S."/>
            <person name="Syed K."/>
            <person name="Tsang A."/>
            <person name="Wiebenga A."/>
            <person name="Young D."/>
            <person name="Pisabarro A."/>
            <person name="Eastwood D.C."/>
            <person name="Martin F."/>
            <person name="Cullen D."/>
            <person name="Grigoriev I.V."/>
            <person name="Hibbett D.S."/>
        </authorList>
    </citation>
    <scope>NUCLEOTIDE SEQUENCE [LARGE SCALE GENOMIC DNA]</scope>
    <source>
        <strain evidence="3 4">MD-104</strain>
    </source>
</reference>
<accession>A0A2H3JEU2</accession>
<keyword evidence="2" id="KW-1133">Transmembrane helix</keyword>
<dbReference type="OMA" id="ANECDIA"/>
<dbReference type="EMBL" id="KB467843">
    <property type="protein sequence ID" value="PCH35224.1"/>
    <property type="molecule type" value="Genomic_DNA"/>
</dbReference>
<feature type="transmembrane region" description="Helical" evidence="2">
    <location>
        <begin position="518"/>
        <end position="543"/>
    </location>
</feature>
<sequence length="621" mass="70552">MAYLQPPPVDTRRNSVESDITLGGSSSCTPYGGHAFGDNHNAVRRRSSSLSLKSHIEIKVEVVDDNEKVGLAEPASDKTSVAAPDRPVAIPAGEDLRDDTRTEISNLQIELTDDNVYPIAPQKLLERRYDCRPQLSRRIDDSLVVKAWSTCFQHDEKLLCKWDAFEHPEGQRYFRKQLSSGIQLFTDLWLYAPEKATTVEAVANYLFATFDKLNHPEEEIDIVISIDDDGPNPIYYYYCADHASKTVFWPENVYATIISLGVRPVSHPRYLKDASTVQYWTHIEMYPNDRYVSSNLVEEVRQLVHFAAFDSQTSKTSTSPYGPDDLAIVSNILREIRVGVADASSMFIIARVSNIFYWERFLNFHGQQEARLDREQAVFEETRRKRSYLITVISPLLFYLPDQYIGEIHKIWVDHTINHRPWRAFIAGLQRDWESSILPATVLLSANVGLLQIGSIDTGQSARSVAQVACYISTFFCLGNIVLCTILSRYHRPRAQDTADEAAEYLHQRSRIAAGLELLAIAFSFPAALFCWGMFAFFVAVAWVCMDGTSALTRVLTALSLGIVTILTAAVIFLELWPTYTFSRSSWLPDDRLRIFSPLWSHCFRRRRDQQSHTESQSMGS</sequence>
<evidence type="ECO:0000313" key="3">
    <source>
        <dbReference type="EMBL" id="PCH35224.1"/>
    </source>
</evidence>
<evidence type="ECO:0000313" key="4">
    <source>
        <dbReference type="Proteomes" id="UP000218811"/>
    </source>
</evidence>
<gene>
    <name evidence="3" type="ORF">WOLCODRAFT_139810</name>
</gene>